<dbReference type="InParanoid" id="B0DJR7"/>
<dbReference type="AlphaFoldDB" id="B0DJR7"/>
<evidence type="ECO:0000313" key="1">
    <source>
        <dbReference type="EMBL" id="EDR05255.1"/>
    </source>
</evidence>
<evidence type="ECO:0000313" key="2">
    <source>
        <dbReference type="Proteomes" id="UP000001194"/>
    </source>
</evidence>
<name>B0DJR7_LACBS</name>
<dbReference type="OrthoDB" id="10317994at2759"/>
<dbReference type="RefSeq" id="XP_001884220.1">
    <property type="nucleotide sequence ID" value="XM_001884185.1"/>
</dbReference>
<accession>B0DJR7</accession>
<dbReference type="KEGG" id="lbc:LACBIDRAFT_329961"/>
<dbReference type="EMBL" id="DS547114">
    <property type="protein sequence ID" value="EDR05255.1"/>
    <property type="molecule type" value="Genomic_DNA"/>
</dbReference>
<reference evidence="1 2" key="1">
    <citation type="journal article" date="2008" name="Nature">
        <title>The genome of Laccaria bicolor provides insights into mycorrhizal symbiosis.</title>
        <authorList>
            <person name="Martin F."/>
            <person name="Aerts A."/>
            <person name="Ahren D."/>
            <person name="Brun A."/>
            <person name="Danchin E.G.J."/>
            <person name="Duchaussoy F."/>
            <person name="Gibon J."/>
            <person name="Kohler A."/>
            <person name="Lindquist E."/>
            <person name="Pereda V."/>
            <person name="Salamov A."/>
            <person name="Shapiro H.J."/>
            <person name="Wuyts J."/>
            <person name="Blaudez D."/>
            <person name="Buee M."/>
            <person name="Brokstein P."/>
            <person name="Canbaeck B."/>
            <person name="Cohen D."/>
            <person name="Courty P.E."/>
            <person name="Coutinho P.M."/>
            <person name="Delaruelle C."/>
            <person name="Detter J.C."/>
            <person name="Deveau A."/>
            <person name="DiFazio S."/>
            <person name="Duplessis S."/>
            <person name="Fraissinet-Tachet L."/>
            <person name="Lucic E."/>
            <person name="Frey-Klett P."/>
            <person name="Fourrey C."/>
            <person name="Feussner I."/>
            <person name="Gay G."/>
            <person name="Grimwood J."/>
            <person name="Hoegger P.J."/>
            <person name="Jain P."/>
            <person name="Kilaru S."/>
            <person name="Labbe J."/>
            <person name="Lin Y.C."/>
            <person name="Legue V."/>
            <person name="Le Tacon F."/>
            <person name="Marmeisse R."/>
            <person name="Melayah D."/>
            <person name="Montanini B."/>
            <person name="Muratet M."/>
            <person name="Nehls U."/>
            <person name="Niculita-Hirzel H."/>
            <person name="Oudot-Le Secq M.P."/>
            <person name="Peter M."/>
            <person name="Quesneville H."/>
            <person name="Rajashekar B."/>
            <person name="Reich M."/>
            <person name="Rouhier N."/>
            <person name="Schmutz J."/>
            <person name="Yin T."/>
            <person name="Chalot M."/>
            <person name="Henrissat B."/>
            <person name="Kuees U."/>
            <person name="Lucas S."/>
            <person name="Van de Peer Y."/>
            <person name="Podila G.K."/>
            <person name="Polle A."/>
            <person name="Pukkila P.J."/>
            <person name="Richardson P.M."/>
            <person name="Rouze P."/>
            <person name="Sanders I.R."/>
            <person name="Stajich J.E."/>
            <person name="Tunlid A."/>
            <person name="Tuskan G."/>
            <person name="Grigoriev I.V."/>
        </authorList>
    </citation>
    <scope>NUCLEOTIDE SEQUENCE [LARGE SCALE GENOMIC DNA]</scope>
    <source>
        <strain evidence="2">S238N-H82 / ATCC MYA-4686</strain>
    </source>
</reference>
<sequence length="212" mass="23581">MSDSEALDSLELYDDDPVLEAVRSSFRSINTVGTANHPFFDLFREDPKISITCGLSDFLFEVSRSSSRDIDIVLLVARHARADESLPTVYWTRERPAATFGEVFNVDFRDKLRGSEIFIALNDGLMLSNIFEWEGKIGSTGVAGACLQLLGGYSDLPSYLRDPPGNALEALKRLSVSEEDEPQQMFTIDTLEDMQKRDLSSEEILAETTLAG</sequence>
<organism evidence="2">
    <name type="scientific">Laccaria bicolor (strain S238N-H82 / ATCC MYA-4686)</name>
    <name type="common">Bicoloured deceiver</name>
    <name type="synonym">Laccaria laccata var. bicolor</name>
    <dbReference type="NCBI Taxonomy" id="486041"/>
    <lineage>
        <taxon>Eukaryota</taxon>
        <taxon>Fungi</taxon>
        <taxon>Dikarya</taxon>
        <taxon>Basidiomycota</taxon>
        <taxon>Agaricomycotina</taxon>
        <taxon>Agaricomycetes</taxon>
        <taxon>Agaricomycetidae</taxon>
        <taxon>Agaricales</taxon>
        <taxon>Agaricineae</taxon>
        <taxon>Hydnangiaceae</taxon>
        <taxon>Laccaria</taxon>
    </lineage>
</organism>
<keyword evidence="2" id="KW-1185">Reference proteome</keyword>
<dbReference type="HOGENOM" id="CLU_1289100_0_0_1"/>
<gene>
    <name evidence="1" type="ORF">LACBIDRAFT_329961</name>
</gene>
<proteinExistence type="predicted"/>
<dbReference type="Proteomes" id="UP000001194">
    <property type="component" value="Unassembled WGS sequence"/>
</dbReference>
<protein>
    <submittedName>
        <fullName evidence="1">Predicted protein</fullName>
    </submittedName>
</protein>
<dbReference type="GeneID" id="6079749"/>